<dbReference type="GO" id="GO:0046872">
    <property type="term" value="F:metal ion binding"/>
    <property type="evidence" value="ECO:0007669"/>
    <property type="project" value="UniProtKB-KW"/>
</dbReference>
<dbReference type="InterPro" id="IPR017896">
    <property type="entry name" value="4Fe4S_Fe-S-bd"/>
</dbReference>
<evidence type="ECO:0000259" key="5">
    <source>
        <dbReference type="PROSITE" id="PS51379"/>
    </source>
</evidence>
<dbReference type="EMBL" id="JAGQHR010000266">
    <property type="protein sequence ID" value="MCA9727942.1"/>
    <property type="molecule type" value="Genomic_DNA"/>
</dbReference>
<evidence type="ECO:0000256" key="2">
    <source>
        <dbReference type="ARBA" id="ARBA00022723"/>
    </source>
</evidence>
<reference evidence="6" key="2">
    <citation type="journal article" date="2021" name="Microbiome">
        <title>Successional dynamics and alternative stable states in a saline activated sludge microbial community over 9 years.</title>
        <authorList>
            <person name="Wang Y."/>
            <person name="Ye J."/>
            <person name="Ju F."/>
            <person name="Liu L."/>
            <person name="Boyd J.A."/>
            <person name="Deng Y."/>
            <person name="Parks D.H."/>
            <person name="Jiang X."/>
            <person name="Yin X."/>
            <person name="Woodcroft B.J."/>
            <person name="Tyson G.W."/>
            <person name="Hugenholtz P."/>
            <person name="Polz M.F."/>
            <person name="Zhang T."/>
        </authorList>
    </citation>
    <scope>NUCLEOTIDE SEQUENCE</scope>
    <source>
        <strain evidence="6">HKST-UBA01</strain>
    </source>
</reference>
<keyword evidence="2" id="KW-0479">Metal-binding</keyword>
<dbReference type="Proteomes" id="UP000697710">
    <property type="component" value="Unassembled WGS sequence"/>
</dbReference>
<gene>
    <name evidence="6" type="ORF">KC729_09690</name>
</gene>
<evidence type="ECO:0000256" key="1">
    <source>
        <dbReference type="ARBA" id="ARBA00022485"/>
    </source>
</evidence>
<dbReference type="PANTHER" id="PTHR43177:SF3">
    <property type="entry name" value="PROTEIN NRFC HOMOLOG"/>
    <property type="match status" value="1"/>
</dbReference>
<feature type="domain" description="4Fe-4S ferredoxin-type" evidence="5">
    <location>
        <begin position="68"/>
        <end position="97"/>
    </location>
</feature>
<comment type="caution">
    <text evidence="6">The sequence shown here is derived from an EMBL/GenBank/DDBJ whole genome shotgun (WGS) entry which is preliminary data.</text>
</comment>
<dbReference type="CDD" id="cd10551">
    <property type="entry name" value="PsrB"/>
    <property type="match status" value="1"/>
</dbReference>
<dbReference type="GO" id="GO:0051539">
    <property type="term" value="F:4 iron, 4 sulfur cluster binding"/>
    <property type="evidence" value="ECO:0007669"/>
    <property type="project" value="UniProtKB-KW"/>
</dbReference>
<keyword evidence="3" id="KW-0408">Iron</keyword>
<dbReference type="PROSITE" id="PS51379">
    <property type="entry name" value="4FE4S_FER_2"/>
    <property type="match status" value="2"/>
</dbReference>
<dbReference type="Gene3D" id="3.30.70.20">
    <property type="match status" value="2"/>
</dbReference>
<dbReference type="Pfam" id="PF13247">
    <property type="entry name" value="Fer4_11"/>
    <property type="match status" value="1"/>
</dbReference>
<evidence type="ECO:0000256" key="4">
    <source>
        <dbReference type="ARBA" id="ARBA00023014"/>
    </source>
</evidence>
<dbReference type="InterPro" id="IPR050954">
    <property type="entry name" value="ET_IronSulfur_Cluster-Binding"/>
</dbReference>
<dbReference type="PROSITE" id="PS00198">
    <property type="entry name" value="4FE4S_FER_1"/>
    <property type="match status" value="1"/>
</dbReference>
<dbReference type="AlphaFoldDB" id="A0A956M0K2"/>
<dbReference type="SUPFAM" id="SSF54862">
    <property type="entry name" value="4Fe-4S ferredoxins"/>
    <property type="match status" value="1"/>
</dbReference>
<organism evidence="6 7">
    <name type="scientific">Eiseniibacteriota bacterium</name>
    <dbReference type="NCBI Taxonomy" id="2212470"/>
    <lineage>
        <taxon>Bacteria</taxon>
        <taxon>Candidatus Eiseniibacteriota</taxon>
    </lineage>
</organism>
<dbReference type="InterPro" id="IPR017900">
    <property type="entry name" value="4Fe4S_Fe_S_CS"/>
</dbReference>
<proteinExistence type="predicted"/>
<sequence>PPDDPSNPTGEPVPVVDTPDGGYNGFPERYHAGDGSKNFFVPKLCNHCAHSPCVQVCPVGATFESPDGVVLVDKKYCLGCRYCVQACPYGCRFIDPRTNTVDKCTLCYHRITRGLTTACCEACPTGARQLGDLKDPNDPIHEFLRDEKVQILKPQMATGAKVYYRGLDRTVR</sequence>
<protein>
    <submittedName>
        <fullName evidence="6">4Fe-4S dicluster domain-containing protein</fullName>
    </submittedName>
</protein>
<keyword evidence="4" id="KW-0411">Iron-sulfur</keyword>
<name>A0A956M0K2_UNCEI</name>
<evidence type="ECO:0000313" key="6">
    <source>
        <dbReference type="EMBL" id="MCA9727942.1"/>
    </source>
</evidence>
<accession>A0A956M0K2</accession>
<feature type="domain" description="4Fe-4S ferredoxin-type" evidence="5">
    <location>
        <begin position="36"/>
        <end position="67"/>
    </location>
</feature>
<dbReference type="PANTHER" id="PTHR43177">
    <property type="entry name" value="PROTEIN NRFC"/>
    <property type="match status" value="1"/>
</dbReference>
<evidence type="ECO:0000256" key="3">
    <source>
        <dbReference type="ARBA" id="ARBA00023004"/>
    </source>
</evidence>
<feature type="non-terminal residue" evidence="6">
    <location>
        <position position="1"/>
    </location>
</feature>
<keyword evidence="1" id="KW-0004">4Fe-4S</keyword>
<reference evidence="6" key="1">
    <citation type="submission" date="2020-04" db="EMBL/GenBank/DDBJ databases">
        <authorList>
            <person name="Zhang T."/>
        </authorList>
    </citation>
    <scope>NUCLEOTIDE SEQUENCE</scope>
    <source>
        <strain evidence="6">HKST-UBA01</strain>
    </source>
</reference>
<evidence type="ECO:0000313" key="7">
    <source>
        <dbReference type="Proteomes" id="UP000697710"/>
    </source>
</evidence>